<proteinExistence type="predicted"/>
<feature type="region of interest" description="Disordered" evidence="1">
    <location>
        <begin position="356"/>
        <end position="393"/>
    </location>
</feature>
<accession>I0Z359</accession>
<keyword evidence="6" id="KW-1185">Reference proteome</keyword>
<dbReference type="InterPro" id="IPR006162">
    <property type="entry name" value="Ppantetheine_attach_site"/>
</dbReference>
<dbReference type="SUPFAM" id="SSF56801">
    <property type="entry name" value="Acetyl-CoA synthetase-like"/>
    <property type="match status" value="1"/>
</dbReference>
<feature type="domain" description="AMP-binding enzyme C-terminal" evidence="3">
    <location>
        <begin position="540"/>
        <end position="616"/>
    </location>
</feature>
<dbReference type="InterPro" id="IPR015943">
    <property type="entry name" value="WD40/YVTN_repeat-like_dom_sf"/>
</dbReference>
<protein>
    <submittedName>
        <fullName evidence="5">Acetyl-CoA synthetase-like protein</fullName>
    </submittedName>
</protein>
<dbReference type="InterPro" id="IPR002372">
    <property type="entry name" value="PQQ_rpt_dom"/>
</dbReference>
<dbReference type="EMBL" id="AGSI01000004">
    <property type="protein sequence ID" value="EIE25078.1"/>
    <property type="molecule type" value="Genomic_DNA"/>
</dbReference>
<dbReference type="eggNOG" id="KOG1178">
    <property type="taxonomic scope" value="Eukaryota"/>
</dbReference>
<dbReference type="PANTHER" id="PTHR44394">
    <property type="entry name" value="BETA-ALANINE-ACTIVATING ENZYME"/>
    <property type="match status" value="1"/>
</dbReference>
<dbReference type="SMART" id="SM00564">
    <property type="entry name" value="PQQ"/>
    <property type="match status" value="2"/>
</dbReference>
<organism evidence="5 6">
    <name type="scientific">Coccomyxa subellipsoidea (strain C-169)</name>
    <name type="common">Green microalga</name>
    <dbReference type="NCBI Taxonomy" id="574566"/>
    <lineage>
        <taxon>Eukaryota</taxon>
        <taxon>Viridiplantae</taxon>
        <taxon>Chlorophyta</taxon>
        <taxon>core chlorophytes</taxon>
        <taxon>Trebouxiophyceae</taxon>
        <taxon>Trebouxiophyceae incertae sedis</taxon>
        <taxon>Coccomyxaceae</taxon>
        <taxon>Coccomyxa</taxon>
        <taxon>Coccomyxa subellipsoidea</taxon>
    </lineage>
</organism>
<dbReference type="Pfam" id="PF13193">
    <property type="entry name" value="AMP-binding_C"/>
    <property type="match status" value="1"/>
</dbReference>
<dbReference type="Pfam" id="PF00501">
    <property type="entry name" value="AMP-binding"/>
    <property type="match status" value="1"/>
</dbReference>
<dbReference type="OrthoDB" id="553349at2759"/>
<evidence type="ECO:0000259" key="3">
    <source>
        <dbReference type="Pfam" id="PF13193"/>
    </source>
</evidence>
<dbReference type="InterPro" id="IPR000873">
    <property type="entry name" value="AMP-dep_synth/lig_dom"/>
</dbReference>
<dbReference type="Gene3D" id="3.30.300.30">
    <property type="match status" value="1"/>
</dbReference>
<dbReference type="STRING" id="574566.I0Z359"/>
<evidence type="ECO:0000259" key="2">
    <source>
        <dbReference type="Pfam" id="PF00501"/>
    </source>
</evidence>
<dbReference type="Gene3D" id="3.40.50.12780">
    <property type="entry name" value="N-terminal domain of ligase-like"/>
    <property type="match status" value="1"/>
</dbReference>
<dbReference type="InterPro" id="IPR011047">
    <property type="entry name" value="Quinoprotein_ADH-like_sf"/>
</dbReference>
<dbReference type="InterPro" id="IPR045851">
    <property type="entry name" value="AMP-bd_C_sf"/>
</dbReference>
<dbReference type="AlphaFoldDB" id="I0Z359"/>
<gene>
    <name evidence="5" type="ORF">COCSUDRAFT_61321</name>
</gene>
<evidence type="ECO:0000256" key="1">
    <source>
        <dbReference type="SAM" id="MobiDB-lite"/>
    </source>
</evidence>
<dbReference type="Pfam" id="PF13570">
    <property type="entry name" value="Beta-prop_ACSF4"/>
    <property type="match status" value="1"/>
</dbReference>
<dbReference type="KEGG" id="csl:COCSUDRAFT_61321"/>
<dbReference type="Gene3D" id="2.130.10.10">
    <property type="entry name" value="YVTN repeat-like/Quinoprotein amine dehydrogenase"/>
    <property type="match status" value="2"/>
</dbReference>
<dbReference type="eggNOG" id="KOG4649">
    <property type="taxonomic scope" value="Eukaryota"/>
</dbReference>
<feature type="domain" description="Pyrrolo-quinoline quinone repeat" evidence="4">
    <location>
        <begin position="905"/>
        <end position="1200"/>
    </location>
</feature>
<dbReference type="InterPro" id="IPR042099">
    <property type="entry name" value="ANL_N_sf"/>
</dbReference>
<evidence type="ECO:0000259" key="4">
    <source>
        <dbReference type="Pfam" id="PF13570"/>
    </source>
</evidence>
<feature type="compositionally biased region" description="Low complexity" evidence="1">
    <location>
        <begin position="751"/>
        <end position="765"/>
    </location>
</feature>
<dbReference type="GO" id="GO:0043041">
    <property type="term" value="P:amino acid activation for nonribosomal peptide biosynthetic process"/>
    <property type="evidence" value="ECO:0007669"/>
    <property type="project" value="TreeGrafter"/>
</dbReference>
<dbReference type="SUPFAM" id="SSF47336">
    <property type="entry name" value="ACP-like"/>
    <property type="match status" value="1"/>
</dbReference>
<dbReference type="Gene3D" id="2.30.38.10">
    <property type="entry name" value="Luciferase, Domain 3"/>
    <property type="match status" value="1"/>
</dbReference>
<dbReference type="Gene3D" id="1.10.1200.10">
    <property type="entry name" value="ACP-like"/>
    <property type="match status" value="1"/>
</dbReference>
<feature type="compositionally biased region" description="Low complexity" evidence="1">
    <location>
        <begin position="842"/>
        <end position="851"/>
    </location>
</feature>
<feature type="region of interest" description="Disordered" evidence="1">
    <location>
        <begin position="841"/>
        <end position="891"/>
    </location>
</feature>
<feature type="domain" description="AMP-dependent synthetase/ligase" evidence="2">
    <location>
        <begin position="28"/>
        <end position="316"/>
    </location>
</feature>
<name>I0Z359_COCSC</name>
<dbReference type="InterPro" id="IPR018391">
    <property type="entry name" value="PQQ_b-propeller_rpt"/>
</dbReference>
<sequence length="1222" mass="127274">MQVTELSGLICQTLGAATAASDGGQPPIVGLYLDTSIAYVIGVLATLRARAAFMPLDARWPPSKLTAVLDDARPAVILWADKACNGCGPVAHDRCPLLQIPSTLLDPANPADIREGQTAGAEVGTHLQENGMSEQADAPSIAYVMHTSGSTGIVNRFRWMQRAHPFKAGDVACFHTAPTFVDSIWQIFGPLLGGVPLLVLPPSASHDLSALFKALQQQNVTHFVSVPTVLAALLRYMDFTGQQAPPSLRLLVSSGEPLPAQLLRRLQAFLPPHAVILNLYGSTETAADCTCCDATAWLRRNASAAPGAATPSVTLLSVQLCTAEDQSHGNLAISSAKGGPPALQSSFKSAGDALVHEPDPAGLQADSVTADRGEDGRERIGEEQSSVGDAGISTETVPVGWPLDNMAVFIAAPVGDGGGHSSEEGAVTSMSASEVLDLGEEGEVCVVGDGLSAGYLRQPEQTRRRFASMQTEQLRAASAEILWGEETSEESCSAVANSQPSSQKIFRTGDLGLITPHGLEIRGRLDLQVKIGGVRIDSLEVEACLAAHPGVVAAAATVWPAGPLNGMRLCAYVELNTSSTETYSELKSWCMDYLPTAAVPSIIVVLPALPRSSAGKIQRGDLPRPAGLAQCIDGPPSIAAAQLGGISHPEDGAQAALPHGFPFAGPGGLEAAAMRAFSAALGLPSRALEPGTDFWSAGGDSLSAAQVAGWLGVDVRMLTAFPTARTLAAQLRAMRATNSTPNLDSQEKPSRAAAPSSAALESRPLQDALHEQLRKRRRVSAREPDQAPGRADWTLTPPSPALGGMVLQRGGHVSVWPRSGVFSAAATLASSAQFPLQLPQLAGSASEESGAPAHRSHTAAGVSTEDEGDRVAKKRGQATQHASGLGQGDDVMEGQERGVLWRVEMKECVDASPVILVQAALEQAGKHSGWEREGSRQLREQQLRWFVLGCSHGGDVVCIDGPSGTPLWRSTIGGRAESGLTLTGDLQHVAVAQSEGRLCFLRTADGVEVGSCETGGALRAAPVTDPWLGYIWAASHGRQLNICRAPGEVILRQDVGSAVSASVAFHAASRRAYLCALDGTLSAWDFSLGPQADQEAGRGSEVGILLAWSAQLGSPVFAAPAVTVETASVIAATAKGHVMAFSAAGQLLWKTDIGSAVFASPCLIGGIETGGQILVGCQQGTLHCLKSSDGAVEWVQPIGTGGISTAATPILSAKDRYGKKRF</sequence>
<dbReference type="Proteomes" id="UP000007264">
    <property type="component" value="Unassembled WGS sequence"/>
</dbReference>
<dbReference type="SUPFAM" id="SSF50998">
    <property type="entry name" value="Quinoprotein alcohol dehydrogenase-like"/>
    <property type="match status" value="2"/>
</dbReference>
<dbReference type="PANTHER" id="PTHR44394:SF1">
    <property type="entry name" value="BETA-ALANINE-ACTIVATING ENZYME"/>
    <property type="match status" value="1"/>
</dbReference>
<dbReference type="InterPro" id="IPR025110">
    <property type="entry name" value="AMP-bd_C"/>
</dbReference>
<dbReference type="RefSeq" id="XP_005649622.1">
    <property type="nucleotide sequence ID" value="XM_005649565.1"/>
</dbReference>
<feature type="region of interest" description="Disordered" evidence="1">
    <location>
        <begin position="737"/>
        <end position="799"/>
    </location>
</feature>
<dbReference type="PROSITE" id="PS00012">
    <property type="entry name" value="PHOSPHOPANTETHEINE"/>
    <property type="match status" value="1"/>
</dbReference>
<comment type="caution">
    <text evidence="5">The sequence shown here is derived from an EMBL/GenBank/DDBJ whole genome shotgun (WGS) entry which is preliminary data.</text>
</comment>
<feature type="compositionally biased region" description="Basic and acidic residues" evidence="1">
    <location>
        <begin position="369"/>
        <end position="382"/>
    </location>
</feature>
<reference evidence="5 6" key="1">
    <citation type="journal article" date="2012" name="Genome Biol.">
        <title>The genome of the polar eukaryotic microalga coccomyxa subellipsoidea reveals traits of cold adaptation.</title>
        <authorList>
            <person name="Blanc G."/>
            <person name="Agarkova I."/>
            <person name="Grimwood J."/>
            <person name="Kuo A."/>
            <person name="Brueggeman A."/>
            <person name="Dunigan D."/>
            <person name="Gurnon J."/>
            <person name="Ladunga I."/>
            <person name="Lindquist E."/>
            <person name="Lucas S."/>
            <person name="Pangilinan J."/>
            <person name="Proschold T."/>
            <person name="Salamov A."/>
            <person name="Schmutz J."/>
            <person name="Weeks D."/>
            <person name="Yamada T."/>
            <person name="Claverie J.M."/>
            <person name="Grigoriev I."/>
            <person name="Van Etten J."/>
            <person name="Lomsadze A."/>
            <person name="Borodovsky M."/>
        </authorList>
    </citation>
    <scope>NUCLEOTIDE SEQUENCE [LARGE SCALE GENOMIC DNA]</scope>
    <source>
        <strain evidence="5 6">C-169</strain>
    </source>
</reference>
<evidence type="ECO:0000313" key="5">
    <source>
        <dbReference type="EMBL" id="EIE25078.1"/>
    </source>
</evidence>
<dbReference type="InterPro" id="IPR052091">
    <property type="entry name" value="Beta-ala_Activ/Resist"/>
</dbReference>
<evidence type="ECO:0000313" key="6">
    <source>
        <dbReference type="Proteomes" id="UP000007264"/>
    </source>
</evidence>
<dbReference type="GeneID" id="17043081"/>
<dbReference type="InterPro" id="IPR036736">
    <property type="entry name" value="ACP-like_sf"/>
</dbReference>